<sequence>MTHDKQVYKDSYQLKPEQFLTTELELNDDSTVLAFGFRRRVLLLASYY</sequence>
<dbReference type="EMBL" id="LATX01002388">
    <property type="protein sequence ID" value="KTB30312.1"/>
    <property type="molecule type" value="Genomic_DNA"/>
</dbReference>
<reference evidence="1 2" key="1">
    <citation type="submission" date="2015-12" db="EMBL/GenBank/DDBJ databases">
        <title>Draft genome sequence of Moniliophthora roreri, the causal agent of frosty pod rot of cacao.</title>
        <authorList>
            <person name="Aime M.C."/>
            <person name="Diaz-Valderrama J.R."/>
            <person name="Kijpornyongpan T."/>
            <person name="Phillips-Mora W."/>
        </authorList>
    </citation>
    <scope>NUCLEOTIDE SEQUENCE [LARGE SCALE GENOMIC DNA]</scope>
    <source>
        <strain evidence="1 2">MCA 2952</strain>
    </source>
</reference>
<proteinExistence type="predicted"/>
<evidence type="ECO:0000313" key="1">
    <source>
        <dbReference type="EMBL" id="KTB30312.1"/>
    </source>
</evidence>
<protein>
    <submittedName>
        <fullName evidence="1">Uncharacterized protein</fullName>
    </submittedName>
</protein>
<organism evidence="1 2">
    <name type="scientific">Moniliophthora roreri</name>
    <name type="common">Frosty pod rot fungus</name>
    <name type="synonym">Monilia roreri</name>
    <dbReference type="NCBI Taxonomy" id="221103"/>
    <lineage>
        <taxon>Eukaryota</taxon>
        <taxon>Fungi</taxon>
        <taxon>Dikarya</taxon>
        <taxon>Basidiomycota</taxon>
        <taxon>Agaricomycotina</taxon>
        <taxon>Agaricomycetes</taxon>
        <taxon>Agaricomycetidae</taxon>
        <taxon>Agaricales</taxon>
        <taxon>Marasmiineae</taxon>
        <taxon>Marasmiaceae</taxon>
        <taxon>Moniliophthora</taxon>
    </lineage>
</organism>
<dbReference type="AlphaFoldDB" id="A0A0W0F212"/>
<gene>
    <name evidence="1" type="ORF">WG66_17070</name>
</gene>
<name>A0A0W0F212_MONRR</name>
<accession>A0A0W0F212</accession>
<dbReference type="Proteomes" id="UP000054988">
    <property type="component" value="Unassembled WGS sequence"/>
</dbReference>
<evidence type="ECO:0000313" key="2">
    <source>
        <dbReference type="Proteomes" id="UP000054988"/>
    </source>
</evidence>
<comment type="caution">
    <text evidence="1">The sequence shown here is derived from an EMBL/GenBank/DDBJ whole genome shotgun (WGS) entry which is preliminary data.</text>
</comment>